<dbReference type="PANTHER" id="PTHR19288:SF95">
    <property type="entry name" value="D-GLYCEROL 3-PHOSPHATE PHOSPHATASE"/>
    <property type="match status" value="1"/>
</dbReference>
<dbReference type="Pfam" id="PF13242">
    <property type="entry name" value="Hydrolase_like"/>
    <property type="match status" value="1"/>
</dbReference>
<dbReference type="GO" id="GO:0005737">
    <property type="term" value="C:cytoplasm"/>
    <property type="evidence" value="ECO:0007669"/>
    <property type="project" value="TreeGrafter"/>
</dbReference>
<dbReference type="Pfam" id="PF13344">
    <property type="entry name" value="Hydrolase_6"/>
    <property type="match status" value="1"/>
</dbReference>
<reference evidence="2" key="1">
    <citation type="submission" date="2016-02" db="EMBL/GenBank/DDBJ databases">
        <authorList>
            <person name="Kaur G."/>
            <person name="Nair G.R."/>
            <person name="Mayilraj S."/>
        </authorList>
    </citation>
    <scope>NUCLEOTIDE SEQUENCE [LARGE SCALE GENOMIC DNA]</scope>
    <source>
        <strain evidence="2">GA-15</strain>
    </source>
</reference>
<proteinExistence type="predicted"/>
<organism evidence="1 2">
    <name type="scientific">Corynebacterium stationis</name>
    <dbReference type="NCBI Taxonomy" id="1705"/>
    <lineage>
        <taxon>Bacteria</taxon>
        <taxon>Bacillati</taxon>
        <taxon>Actinomycetota</taxon>
        <taxon>Actinomycetes</taxon>
        <taxon>Mycobacteriales</taxon>
        <taxon>Corynebacteriaceae</taxon>
        <taxon>Corynebacterium</taxon>
    </lineage>
</organism>
<dbReference type="InterPro" id="IPR006357">
    <property type="entry name" value="HAD-SF_hydro_IIA"/>
</dbReference>
<sequence length="327" mass="34093">MSLIKQHDALLLDLDGTVWEGGRAIDGAVDFINSCALPSIYVTNNASRAPEIVAEKLSAIALKATADDVLTSAQAAVTLAGEHVSPGAKILVIGADSFRDLVRDGGYTVVSSADDQPAAVLQGFDPSVGWEQLTEGALAIRQGAVYIASNLDTSLPTERGLAVGNGSLVAAVQTATEVAPVSAGKPEPAMFVQAAHRLGSTKPLVVGDRLDTDIAGGNAAAMTTFHVLTGVSHEIALLEADVEHRPNFIGESLADMARNANELRPGPQGGFTARVDGLDLLIDNGDADATSIQALRTALEVAWSMSKPPRYIQPVSDKAKEVIQGWR</sequence>
<name>A0A177IGI6_9CORY</name>
<gene>
    <name evidence="1" type="ORF">AYJ05_04745</name>
</gene>
<dbReference type="RefSeq" id="WP_066839701.1">
    <property type="nucleotide sequence ID" value="NZ_CAPKTW010000094.1"/>
</dbReference>
<dbReference type="Proteomes" id="UP000076947">
    <property type="component" value="Unassembled WGS sequence"/>
</dbReference>
<dbReference type="InterPro" id="IPR036412">
    <property type="entry name" value="HAD-like_sf"/>
</dbReference>
<dbReference type="GO" id="GO:0016791">
    <property type="term" value="F:phosphatase activity"/>
    <property type="evidence" value="ECO:0007669"/>
    <property type="project" value="TreeGrafter"/>
</dbReference>
<keyword evidence="1" id="KW-0378">Hydrolase</keyword>
<keyword evidence="2" id="KW-1185">Reference proteome</keyword>
<dbReference type="Gene3D" id="3.40.50.1000">
    <property type="entry name" value="HAD superfamily/HAD-like"/>
    <property type="match status" value="2"/>
</dbReference>
<dbReference type="InterPro" id="IPR023214">
    <property type="entry name" value="HAD_sf"/>
</dbReference>
<dbReference type="AlphaFoldDB" id="A0A177IGI6"/>
<dbReference type="OrthoDB" id="3400930at2"/>
<dbReference type="EMBL" id="LSTQ01000022">
    <property type="protein sequence ID" value="OAH27185.1"/>
    <property type="molecule type" value="Genomic_DNA"/>
</dbReference>
<dbReference type="NCBIfam" id="TIGR01460">
    <property type="entry name" value="HAD-SF-IIA"/>
    <property type="match status" value="1"/>
</dbReference>
<evidence type="ECO:0000313" key="2">
    <source>
        <dbReference type="Proteomes" id="UP000076947"/>
    </source>
</evidence>
<dbReference type="PANTHER" id="PTHR19288">
    <property type="entry name" value="4-NITROPHENYLPHOSPHATASE-RELATED"/>
    <property type="match status" value="1"/>
</dbReference>
<comment type="caution">
    <text evidence="1">The sequence shown here is derived from an EMBL/GenBank/DDBJ whole genome shotgun (WGS) entry which is preliminary data.</text>
</comment>
<dbReference type="SUPFAM" id="SSF56784">
    <property type="entry name" value="HAD-like"/>
    <property type="match status" value="1"/>
</dbReference>
<protein>
    <submittedName>
        <fullName evidence="1">HAD family hydrolase</fullName>
    </submittedName>
</protein>
<accession>A0A177IGI6</accession>
<dbReference type="STRING" id="1705.CA21670_06300"/>
<evidence type="ECO:0000313" key="1">
    <source>
        <dbReference type="EMBL" id="OAH27185.1"/>
    </source>
</evidence>
<dbReference type="NCBIfam" id="TIGR01549">
    <property type="entry name" value="HAD-SF-IA-v1"/>
    <property type="match status" value="1"/>
</dbReference>
<dbReference type="InterPro" id="IPR006439">
    <property type="entry name" value="HAD-SF_hydro_IA"/>
</dbReference>